<proteinExistence type="predicted"/>
<reference evidence="5 6" key="1">
    <citation type="submission" date="2024-02" db="EMBL/GenBank/DDBJ databases">
        <title>A novel Gemmatimonadota bacterium.</title>
        <authorList>
            <person name="Du Z.-J."/>
            <person name="Ye Y.-Q."/>
        </authorList>
    </citation>
    <scope>NUCLEOTIDE SEQUENCE [LARGE SCALE GENOMIC DNA]</scope>
    <source>
        <strain evidence="5 6">DH-20</strain>
    </source>
</reference>
<comment type="caution">
    <text evidence="5">The sequence shown here is derived from an EMBL/GenBank/DDBJ whole genome shotgun (WGS) entry which is preliminary data.</text>
</comment>
<dbReference type="RefSeq" id="WP_405275395.1">
    <property type="nucleotide sequence ID" value="NZ_CP144380.1"/>
</dbReference>
<dbReference type="Pfam" id="PF13732">
    <property type="entry name" value="DrrA1-3_C"/>
    <property type="match status" value="1"/>
</dbReference>
<evidence type="ECO:0000256" key="2">
    <source>
        <dbReference type="ARBA" id="ARBA00022741"/>
    </source>
</evidence>
<dbReference type="InterPro" id="IPR017871">
    <property type="entry name" value="ABC_transporter-like_CS"/>
</dbReference>
<dbReference type="InterPro" id="IPR027417">
    <property type="entry name" value="P-loop_NTPase"/>
</dbReference>
<evidence type="ECO:0000256" key="1">
    <source>
        <dbReference type="ARBA" id="ARBA00022448"/>
    </source>
</evidence>
<keyword evidence="3 5" id="KW-0067">ATP-binding</keyword>
<dbReference type="SUPFAM" id="SSF52540">
    <property type="entry name" value="P-loop containing nucleoside triphosphate hydrolases"/>
    <property type="match status" value="1"/>
</dbReference>
<dbReference type="PROSITE" id="PS50893">
    <property type="entry name" value="ABC_TRANSPORTER_2"/>
    <property type="match status" value="1"/>
</dbReference>
<dbReference type="SMART" id="SM00382">
    <property type="entry name" value="AAA"/>
    <property type="match status" value="1"/>
</dbReference>
<dbReference type="PROSITE" id="PS00211">
    <property type="entry name" value="ABC_TRANSPORTER_1"/>
    <property type="match status" value="1"/>
</dbReference>
<evidence type="ECO:0000259" key="4">
    <source>
        <dbReference type="PROSITE" id="PS50893"/>
    </source>
</evidence>
<feature type="domain" description="ABC transporter" evidence="4">
    <location>
        <begin position="10"/>
        <end position="239"/>
    </location>
</feature>
<dbReference type="Proteomes" id="UP001484239">
    <property type="component" value="Unassembled WGS sequence"/>
</dbReference>
<keyword evidence="1" id="KW-0813">Transport</keyword>
<accession>A0ABU9E615</accession>
<dbReference type="InterPro" id="IPR003593">
    <property type="entry name" value="AAA+_ATPase"/>
</dbReference>
<evidence type="ECO:0000256" key="3">
    <source>
        <dbReference type="ARBA" id="ARBA00022840"/>
    </source>
</evidence>
<keyword evidence="6" id="KW-1185">Reference proteome</keyword>
<dbReference type="InterPro" id="IPR025302">
    <property type="entry name" value="DrrA1/2-like_C"/>
</dbReference>
<evidence type="ECO:0000313" key="5">
    <source>
        <dbReference type="EMBL" id="MEK9500191.1"/>
    </source>
</evidence>
<gene>
    <name evidence="5" type="ORF">WI372_04320</name>
</gene>
<organism evidence="5 6">
    <name type="scientific">Gaopeijia maritima</name>
    <dbReference type="NCBI Taxonomy" id="3119007"/>
    <lineage>
        <taxon>Bacteria</taxon>
        <taxon>Pseudomonadati</taxon>
        <taxon>Gemmatimonadota</taxon>
        <taxon>Longimicrobiia</taxon>
        <taxon>Gaopeijiales</taxon>
        <taxon>Gaopeijiaceae</taxon>
        <taxon>Gaopeijia</taxon>
    </lineage>
</organism>
<dbReference type="EMBL" id="JBBHLI010000002">
    <property type="protein sequence ID" value="MEK9500191.1"/>
    <property type="molecule type" value="Genomic_DNA"/>
</dbReference>
<sequence length="320" mass="34508">MIRAAPDASVRLSGLTRRFGSAVAVDALTLEVAPGELFGLVGPDGAGKTTTLRMLAGVLPPSEGDAHVCGVSIAEDPEGAKPHLAYMAQRFGLYEDLTVAENLDFYADLFEVPRAERAARLDRLYRFSRLDEFRDRRAGALSGGMKQKLGLSCALIHQPRLLLLDEPTFGVDPISRRELWVILEEMVRGGTTLVVSTSYMDEAERCDRVALLHEGRLLALDSPAALRAALPGTLFELHARDPRRCRERLRAHPGVLGASLFGDAVHLLLAAGADVSTAMAWLATAGIEVLEVHPVEPTLEDVFIHRVSAGTSTSPPSGVM</sequence>
<dbReference type="CDD" id="cd03230">
    <property type="entry name" value="ABC_DR_subfamily_A"/>
    <property type="match status" value="1"/>
</dbReference>
<protein>
    <submittedName>
        <fullName evidence="5">ABC transporter ATP-binding protein</fullName>
    </submittedName>
</protein>
<keyword evidence="2" id="KW-0547">Nucleotide-binding</keyword>
<dbReference type="InterPro" id="IPR003439">
    <property type="entry name" value="ABC_transporter-like_ATP-bd"/>
</dbReference>
<name>A0ABU9E615_9BACT</name>
<evidence type="ECO:0000313" key="6">
    <source>
        <dbReference type="Proteomes" id="UP001484239"/>
    </source>
</evidence>
<dbReference type="PANTHER" id="PTHR43038:SF3">
    <property type="entry name" value="ABC TRANSPORTER G FAMILY MEMBER 20 ISOFORM X1"/>
    <property type="match status" value="1"/>
</dbReference>
<dbReference type="PANTHER" id="PTHR43038">
    <property type="entry name" value="ATP-BINDING CASSETTE, SUB-FAMILY H, MEMBER 1"/>
    <property type="match status" value="1"/>
</dbReference>
<dbReference type="Pfam" id="PF00005">
    <property type="entry name" value="ABC_tran"/>
    <property type="match status" value="1"/>
</dbReference>
<dbReference type="GO" id="GO:0005524">
    <property type="term" value="F:ATP binding"/>
    <property type="evidence" value="ECO:0007669"/>
    <property type="project" value="UniProtKB-KW"/>
</dbReference>
<dbReference type="Gene3D" id="3.40.50.300">
    <property type="entry name" value="P-loop containing nucleotide triphosphate hydrolases"/>
    <property type="match status" value="1"/>
</dbReference>